<reference evidence="2 3" key="1">
    <citation type="submission" date="2019-10" db="EMBL/GenBank/DDBJ databases">
        <title>Streptomyces smaragdinus sp. nov. and Streptomyces fabii sp. nov., isolated from the gut of fungus growing-termite Macrotermes natalensis.</title>
        <authorList>
            <person name="Schwitalla J."/>
            <person name="Benndorf R."/>
            <person name="Martin K."/>
            <person name="De Beer W."/>
            <person name="Kaster A.-K."/>
            <person name="Vollmers J."/>
            <person name="Poulsen M."/>
            <person name="Beemelmanns C."/>
        </authorList>
    </citation>
    <scope>NUCLEOTIDE SEQUENCE [LARGE SCALE GENOMIC DNA]</scope>
    <source>
        <strain evidence="2 3">RB5</strain>
    </source>
</reference>
<feature type="region of interest" description="Disordered" evidence="1">
    <location>
        <begin position="116"/>
        <end position="152"/>
    </location>
</feature>
<feature type="compositionally biased region" description="Low complexity" evidence="1">
    <location>
        <begin position="116"/>
        <end position="132"/>
    </location>
</feature>
<accession>A0A7K0CSS3</accession>
<organism evidence="2 3">
    <name type="scientific">Streptomyces smaragdinus</name>
    <dbReference type="NCBI Taxonomy" id="2585196"/>
    <lineage>
        <taxon>Bacteria</taxon>
        <taxon>Bacillati</taxon>
        <taxon>Actinomycetota</taxon>
        <taxon>Actinomycetes</taxon>
        <taxon>Kitasatosporales</taxon>
        <taxon>Streptomycetaceae</taxon>
        <taxon>Streptomyces</taxon>
    </lineage>
</organism>
<dbReference type="EMBL" id="WEGJ01000057">
    <property type="protein sequence ID" value="MQY16501.1"/>
    <property type="molecule type" value="Genomic_DNA"/>
</dbReference>
<dbReference type="Proteomes" id="UP000466345">
    <property type="component" value="Unassembled WGS sequence"/>
</dbReference>
<protein>
    <submittedName>
        <fullName evidence="2">Uncharacterized protein</fullName>
    </submittedName>
</protein>
<name>A0A7K0CSS3_9ACTN</name>
<dbReference type="AlphaFoldDB" id="A0A7K0CSS3"/>
<evidence type="ECO:0000256" key="1">
    <source>
        <dbReference type="SAM" id="MobiDB-lite"/>
    </source>
</evidence>
<gene>
    <name evidence="2" type="ORF">SRB5_67000</name>
</gene>
<feature type="compositionally biased region" description="Polar residues" evidence="1">
    <location>
        <begin position="133"/>
        <end position="152"/>
    </location>
</feature>
<comment type="caution">
    <text evidence="2">The sequence shown here is derived from an EMBL/GenBank/DDBJ whole genome shotgun (WGS) entry which is preliminary data.</text>
</comment>
<evidence type="ECO:0000313" key="2">
    <source>
        <dbReference type="EMBL" id="MQY16501.1"/>
    </source>
</evidence>
<keyword evidence="3" id="KW-1185">Reference proteome</keyword>
<sequence length="152" mass="16140">MWLSANRSSFPASTSPRFHTSARLASMSGTRNRAPDPVNGFPAMHTANRFPRRSYTLDSPSWTPSIRRCASHSGMNFCSSSGEVCWMSSRYSRVLFPSASAKLIFSTSRRAAASGAAAGSSDVVAVPSAGPSTLTNTRPSRAATYSSSVVLP</sequence>
<proteinExistence type="predicted"/>
<evidence type="ECO:0000313" key="3">
    <source>
        <dbReference type="Proteomes" id="UP000466345"/>
    </source>
</evidence>